<accession>A0ABS5TLX2</accession>
<reference evidence="2 3" key="1">
    <citation type="submission" date="2021-05" db="EMBL/GenBank/DDBJ databases">
        <title>Kineosporia and Streptomyces sp. nov. two new marine actinobacteria isolated from Coral.</title>
        <authorList>
            <person name="Buangrab K."/>
            <person name="Sutthacheep M."/>
            <person name="Yeemin T."/>
            <person name="Harunari E."/>
            <person name="Igarashi Y."/>
            <person name="Kanchanasin P."/>
            <person name="Tanasupawat S."/>
            <person name="Phongsopitanun W."/>
        </authorList>
    </citation>
    <scope>NUCLEOTIDE SEQUENCE [LARGE SCALE GENOMIC DNA]</scope>
    <source>
        <strain evidence="2 3">J2-2</strain>
    </source>
</reference>
<keyword evidence="1" id="KW-0472">Membrane</keyword>
<sequence length="114" mass="12486">MYGDGTSYLLSVVVLLLGFGVMLLFLRWTFSSGKSLVQRRPRQGGENEYGLLVPVASPPTMIEGEQLRLRLDASQIRAKLVQTTDGPRLMVFENDAKMARTVLAAPPPPPSANL</sequence>
<organism evidence="2 3">
    <name type="scientific">Kineosporia corallincola</name>
    <dbReference type="NCBI Taxonomy" id="2835133"/>
    <lineage>
        <taxon>Bacteria</taxon>
        <taxon>Bacillati</taxon>
        <taxon>Actinomycetota</taxon>
        <taxon>Actinomycetes</taxon>
        <taxon>Kineosporiales</taxon>
        <taxon>Kineosporiaceae</taxon>
        <taxon>Kineosporia</taxon>
    </lineage>
</organism>
<keyword evidence="3" id="KW-1185">Reference proteome</keyword>
<feature type="transmembrane region" description="Helical" evidence="1">
    <location>
        <begin position="6"/>
        <end position="30"/>
    </location>
</feature>
<keyword evidence="1" id="KW-0812">Transmembrane</keyword>
<evidence type="ECO:0000256" key="1">
    <source>
        <dbReference type="SAM" id="Phobius"/>
    </source>
</evidence>
<name>A0ABS5TLX2_9ACTN</name>
<evidence type="ECO:0008006" key="4">
    <source>
        <dbReference type="Google" id="ProtNLM"/>
    </source>
</evidence>
<proteinExistence type="predicted"/>
<evidence type="ECO:0000313" key="2">
    <source>
        <dbReference type="EMBL" id="MBT0772086.1"/>
    </source>
</evidence>
<keyword evidence="1" id="KW-1133">Transmembrane helix</keyword>
<evidence type="ECO:0000313" key="3">
    <source>
        <dbReference type="Proteomes" id="UP001197247"/>
    </source>
</evidence>
<dbReference type="Proteomes" id="UP001197247">
    <property type="component" value="Unassembled WGS sequence"/>
</dbReference>
<dbReference type="EMBL" id="JAHBAY010000011">
    <property type="protein sequence ID" value="MBT0772086.1"/>
    <property type="molecule type" value="Genomic_DNA"/>
</dbReference>
<protein>
    <recommendedName>
        <fullName evidence="4">Flagellar protein FliO/FliZ</fullName>
    </recommendedName>
</protein>
<comment type="caution">
    <text evidence="2">The sequence shown here is derived from an EMBL/GenBank/DDBJ whole genome shotgun (WGS) entry which is preliminary data.</text>
</comment>
<gene>
    <name evidence="2" type="ORF">KIH74_24295</name>
</gene>